<protein>
    <submittedName>
        <fullName evidence="1">Uncharacterized protein</fullName>
    </submittedName>
</protein>
<reference evidence="1" key="1">
    <citation type="journal article" date="2015" name="Nature">
        <title>Complex archaea that bridge the gap between prokaryotes and eukaryotes.</title>
        <authorList>
            <person name="Spang A."/>
            <person name="Saw J.H."/>
            <person name="Jorgensen S.L."/>
            <person name="Zaremba-Niedzwiedzka K."/>
            <person name="Martijn J."/>
            <person name="Lind A.E."/>
            <person name="van Eijk R."/>
            <person name="Schleper C."/>
            <person name="Guy L."/>
            <person name="Ettema T.J."/>
        </authorList>
    </citation>
    <scope>NUCLEOTIDE SEQUENCE</scope>
</reference>
<organism evidence="1">
    <name type="scientific">marine sediment metagenome</name>
    <dbReference type="NCBI Taxonomy" id="412755"/>
    <lineage>
        <taxon>unclassified sequences</taxon>
        <taxon>metagenomes</taxon>
        <taxon>ecological metagenomes</taxon>
    </lineage>
</organism>
<comment type="caution">
    <text evidence="1">The sequence shown here is derived from an EMBL/GenBank/DDBJ whole genome shotgun (WGS) entry which is preliminary data.</text>
</comment>
<sequence>MADHFRILDVVQHQELRGKQGPVNVWRVTAETIPDGIEFEETFDKAEFDPVKVSERMGEAARNLTAVRNL</sequence>
<gene>
    <name evidence="1" type="ORF">LCGC14_2020120</name>
</gene>
<dbReference type="AlphaFoldDB" id="A0A0F9FKB4"/>
<accession>A0A0F9FKB4</accession>
<evidence type="ECO:0000313" key="1">
    <source>
        <dbReference type="EMBL" id="KKL78911.1"/>
    </source>
</evidence>
<proteinExistence type="predicted"/>
<dbReference type="EMBL" id="LAZR01023318">
    <property type="protein sequence ID" value="KKL78911.1"/>
    <property type="molecule type" value="Genomic_DNA"/>
</dbReference>
<name>A0A0F9FKB4_9ZZZZ</name>